<dbReference type="AlphaFoldDB" id="A0A0G0NAF5"/>
<feature type="region of interest" description="Disordered" evidence="1">
    <location>
        <begin position="1"/>
        <end position="63"/>
    </location>
</feature>
<accession>A0A0G0NAF5</accession>
<reference evidence="2 3" key="1">
    <citation type="journal article" date="2015" name="Nature">
        <title>rRNA introns, odd ribosomes, and small enigmatic genomes across a large radiation of phyla.</title>
        <authorList>
            <person name="Brown C.T."/>
            <person name="Hug L.A."/>
            <person name="Thomas B.C."/>
            <person name="Sharon I."/>
            <person name="Castelle C.J."/>
            <person name="Singh A."/>
            <person name="Wilkins M.J."/>
            <person name="Williams K.H."/>
            <person name="Banfield J.F."/>
        </authorList>
    </citation>
    <scope>NUCLEOTIDE SEQUENCE [LARGE SCALE GENOMIC DNA]</scope>
</reference>
<sequence length="124" mass="14009">MEPERKDQEKVPQVPEEVTRREEELPKEVEAIESGVRRTQVRPAPQVPLDSAGKPLVQPPPTQSITVTLPATLQQLDDWAKGDPQNALTWFAAFWLRLIKKALHFGWRIVEKVRGGDINASKPV</sequence>
<organism evidence="2 3">
    <name type="scientific">Candidatus Woesebacteria bacterium GW2011_GWA1_39_21b</name>
    <dbReference type="NCBI Taxonomy" id="1618551"/>
    <lineage>
        <taxon>Bacteria</taxon>
        <taxon>Candidatus Woeseibacteriota</taxon>
    </lineage>
</organism>
<feature type="compositionally biased region" description="Basic and acidic residues" evidence="1">
    <location>
        <begin position="17"/>
        <end position="30"/>
    </location>
</feature>
<evidence type="ECO:0000313" key="2">
    <source>
        <dbReference type="EMBL" id="KKR13114.1"/>
    </source>
</evidence>
<gene>
    <name evidence="2" type="ORF">UT40_C0024G0007</name>
</gene>
<dbReference type="EMBL" id="LBWQ01000024">
    <property type="protein sequence ID" value="KKR13114.1"/>
    <property type="molecule type" value="Genomic_DNA"/>
</dbReference>
<dbReference type="Proteomes" id="UP000034690">
    <property type="component" value="Unassembled WGS sequence"/>
</dbReference>
<feature type="compositionally biased region" description="Basic and acidic residues" evidence="1">
    <location>
        <begin position="1"/>
        <end position="10"/>
    </location>
</feature>
<proteinExistence type="predicted"/>
<name>A0A0G0NAF5_9BACT</name>
<evidence type="ECO:0000256" key="1">
    <source>
        <dbReference type="SAM" id="MobiDB-lite"/>
    </source>
</evidence>
<evidence type="ECO:0000313" key="3">
    <source>
        <dbReference type="Proteomes" id="UP000034690"/>
    </source>
</evidence>
<protein>
    <submittedName>
        <fullName evidence="2">Uncharacterized protein</fullName>
    </submittedName>
</protein>
<comment type="caution">
    <text evidence="2">The sequence shown here is derived from an EMBL/GenBank/DDBJ whole genome shotgun (WGS) entry which is preliminary data.</text>
</comment>